<evidence type="ECO:0000313" key="2">
    <source>
        <dbReference type="EMBL" id="ELR67983.1"/>
    </source>
</evidence>
<gene>
    <name evidence="2" type="ORF">C900_01456</name>
</gene>
<organism evidence="2 3">
    <name type="scientific">Fulvivirga imtechensis AK7</name>
    <dbReference type="NCBI Taxonomy" id="1237149"/>
    <lineage>
        <taxon>Bacteria</taxon>
        <taxon>Pseudomonadati</taxon>
        <taxon>Bacteroidota</taxon>
        <taxon>Cytophagia</taxon>
        <taxon>Cytophagales</taxon>
        <taxon>Fulvivirgaceae</taxon>
        <taxon>Fulvivirga</taxon>
    </lineage>
</organism>
<protein>
    <recommendedName>
        <fullName evidence="1">HTH cro/C1-type domain-containing protein</fullName>
    </recommendedName>
</protein>
<sequence>MRPKGICPNIGTLFWDLIGVLHGRYERGAAKPTIEVASKIARILGVSLDYLVGNTDMELDKTVIDRVVEIQSLPDEDKSPILYTLDNCYKTLVPKRLSQNKKPCIPERLLCSSLTELTSAPGSTPGMAS</sequence>
<dbReference type="InterPro" id="IPR001387">
    <property type="entry name" value="Cro/C1-type_HTH"/>
</dbReference>
<dbReference type="EMBL" id="AMZN01000202">
    <property type="protein sequence ID" value="ELR67983.1"/>
    <property type="molecule type" value="Genomic_DNA"/>
</dbReference>
<evidence type="ECO:0000313" key="3">
    <source>
        <dbReference type="Proteomes" id="UP000011135"/>
    </source>
</evidence>
<dbReference type="Gene3D" id="1.10.260.40">
    <property type="entry name" value="lambda repressor-like DNA-binding domains"/>
    <property type="match status" value="1"/>
</dbReference>
<dbReference type="InterPro" id="IPR010982">
    <property type="entry name" value="Lambda_DNA-bd_dom_sf"/>
</dbReference>
<proteinExistence type="predicted"/>
<dbReference type="OrthoDB" id="7428772at2"/>
<dbReference type="PROSITE" id="PS50943">
    <property type="entry name" value="HTH_CROC1"/>
    <property type="match status" value="1"/>
</dbReference>
<evidence type="ECO:0000259" key="1">
    <source>
        <dbReference type="PROSITE" id="PS50943"/>
    </source>
</evidence>
<name>L8JIA9_9BACT</name>
<dbReference type="Pfam" id="PF01381">
    <property type="entry name" value="HTH_3"/>
    <property type="match status" value="1"/>
</dbReference>
<dbReference type="STRING" id="1237149.C900_01456"/>
<dbReference type="eggNOG" id="COG1396">
    <property type="taxonomic scope" value="Bacteria"/>
</dbReference>
<dbReference type="Proteomes" id="UP000011135">
    <property type="component" value="Unassembled WGS sequence"/>
</dbReference>
<comment type="caution">
    <text evidence="2">The sequence shown here is derived from an EMBL/GenBank/DDBJ whole genome shotgun (WGS) entry which is preliminary data.</text>
</comment>
<dbReference type="GO" id="GO:0003677">
    <property type="term" value="F:DNA binding"/>
    <property type="evidence" value="ECO:0007669"/>
    <property type="project" value="InterPro"/>
</dbReference>
<dbReference type="AlphaFoldDB" id="L8JIA9"/>
<feature type="domain" description="HTH cro/C1-type" evidence="1">
    <location>
        <begin position="24"/>
        <end position="51"/>
    </location>
</feature>
<dbReference type="SUPFAM" id="SSF47413">
    <property type="entry name" value="lambda repressor-like DNA-binding domains"/>
    <property type="match status" value="1"/>
</dbReference>
<reference evidence="2 3" key="1">
    <citation type="submission" date="2012-12" db="EMBL/GenBank/DDBJ databases">
        <title>Genome assembly of Fulvivirga imtechensis AK7.</title>
        <authorList>
            <person name="Nupur N."/>
            <person name="Khatri I."/>
            <person name="Kumar R."/>
            <person name="Subramanian S."/>
            <person name="Pinnaka A."/>
        </authorList>
    </citation>
    <scope>NUCLEOTIDE SEQUENCE [LARGE SCALE GENOMIC DNA]</scope>
    <source>
        <strain evidence="2 3">AK7</strain>
    </source>
</reference>
<dbReference type="CDD" id="cd00093">
    <property type="entry name" value="HTH_XRE"/>
    <property type="match status" value="1"/>
</dbReference>
<keyword evidence="3" id="KW-1185">Reference proteome</keyword>
<dbReference type="RefSeq" id="WP_009583830.1">
    <property type="nucleotide sequence ID" value="NZ_AMZN01000202.1"/>
</dbReference>
<accession>L8JIA9</accession>